<evidence type="ECO:0000313" key="1">
    <source>
        <dbReference type="EMBL" id="MBW7456535.1"/>
    </source>
</evidence>
<comment type="caution">
    <text evidence="1">The sequence shown here is derived from an EMBL/GenBank/DDBJ whole genome shotgun (WGS) entry which is preliminary data.</text>
</comment>
<proteinExistence type="predicted"/>
<sequence>MKHTRTAAPRQLAGVLFLFDLYILQGRFASLSVTVSAINFFLLNTNASGFYRFSMRLVKELAC</sequence>
<dbReference type="Proteomes" id="UP001519887">
    <property type="component" value="Unassembled WGS sequence"/>
</dbReference>
<protein>
    <submittedName>
        <fullName evidence="1">Uncharacterized protein</fullName>
    </submittedName>
</protein>
<accession>A0ABS7C6I6</accession>
<name>A0ABS7C6I6_9BACL</name>
<evidence type="ECO:0000313" key="2">
    <source>
        <dbReference type="Proteomes" id="UP001519887"/>
    </source>
</evidence>
<reference evidence="1 2" key="1">
    <citation type="submission" date="2021-07" db="EMBL/GenBank/DDBJ databases">
        <title>Paenibacillus radiodurans sp. nov., isolated from the southeastern edge of Tengger Desert.</title>
        <authorList>
            <person name="Zhang G."/>
        </authorList>
    </citation>
    <scope>NUCLEOTIDE SEQUENCE [LARGE SCALE GENOMIC DNA]</scope>
    <source>
        <strain evidence="1 2">CCM 7311</strain>
    </source>
</reference>
<dbReference type="EMBL" id="JAHZIK010000602">
    <property type="protein sequence ID" value="MBW7456535.1"/>
    <property type="molecule type" value="Genomic_DNA"/>
</dbReference>
<organism evidence="1 2">
    <name type="scientific">Paenibacillus sepulcri</name>
    <dbReference type="NCBI Taxonomy" id="359917"/>
    <lineage>
        <taxon>Bacteria</taxon>
        <taxon>Bacillati</taxon>
        <taxon>Bacillota</taxon>
        <taxon>Bacilli</taxon>
        <taxon>Bacillales</taxon>
        <taxon>Paenibacillaceae</taxon>
        <taxon>Paenibacillus</taxon>
    </lineage>
</organism>
<keyword evidence="2" id="KW-1185">Reference proteome</keyword>
<gene>
    <name evidence="1" type="ORF">K0U00_21080</name>
</gene>